<accession>M6QD48</accession>
<reference evidence="1 2" key="1">
    <citation type="submission" date="2013-01" db="EMBL/GenBank/DDBJ databases">
        <authorList>
            <person name="Harkins D.M."/>
            <person name="Durkin A.S."/>
            <person name="Brinkac L.M."/>
            <person name="Haft D.H."/>
            <person name="Selengut J.D."/>
            <person name="Sanka R."/>
            <person name="DePew J."/>
            <person name="Purushe J."/>
            <person name="Chanthongthip A."/>
            <person name="Lattana O."/>
            <person name="Phetsouvanh R."/>
            <person name="Newton P.N."/>
            <person name="Vinetz J.M."/>
            <person name="Sutton G.G."/>
            <person name="Nierman W.C."/>
            <person name="Fouts D.E."/>
        </authorList>
    </citation>
    <scope>NUCLEOTIDE SEQUENCE [LARGE SCALE GENOMIC DNA]</scope>
    <source>
        <strain evidence="1 2">UI 13098</strain>
    </source>
</reference>
<dbReference type="EMBL" id="AHNU02000035">
    <property type="protein sequence ID" value="EMN91145.1"/>
    <property type="molecule type" value="Genomic_DNA"/>
</dbReference>
<keyword evidence="2" id="KW-1185">Reference proteome</keyword>
<sequence>MFLKFSCDGSIIRAVEKFDCGINKTAKELWKKSNKMGLSRKSMRSEMARQR</sequence>
<protein>
    <submittedName>
        <fullName evidence="1">Uncharacterized protein</fullName>
    </submittedName>
</protein>
<evidence type="ECO:0000313" key="2">
    <source>
        <dbReference type="Proteomes" id="UP000012118"/>
    </source>
</evidence>
<gene>
    <name evidence="1" type="ORF">LEP1GSC108_1068</name>
</gene>
<organism evidence="1 2">
    <name type="scientific">Leptospira weilii str. UI 13098</name>
    <dbReference type="NCBI Taxonomy" id="1088542"/>
    <lineage>
        <taxon>Bacteria</taxon>
        <taxon>Pseudomonadati</taxon>
        <taxon>Spirochaetota</taxon>
        <taxon>Spirochaetia</taxon>
        <taxon>Leptospirales</taxon>
        <taxon>Leptospiraceae</taxon>
        <taxon>Leptospira</taxon>
    </lineage>
</organism>
<dbReference type="Proteomes" id="UP000012118">
    <property type="component" value="Unassembled WGS sequence"/>
</dbReference>
<proteinExistence type="predicted"/>
<comment type="caution">
    <text evidence="1">The sequence shown here is derived from an EMBL/GenBank/DDBJ whole genome shotgun (WGS) entry which is preliminary data.</text>
</comment>
<name>M6QD48_9LEPT</name>
<evidence type="ECO:0000313" key="1">
    <source>
        <dbReference type="EMBL" id="EMN91145.1"/>
    </source>
</evidence>
<dbReference type="AlphaFoldDB" id="M6QD48"/>